<dbReference type="SUPFAM" id="SSF160104">
    <property type="entry name" value="Acetoacetate decarboxylase-like"/>
    <property type="match status" value="1"/>
</dbReference>
<dbReference type="PANTHER" id="PTHR39186">
    <property type="entry name" value="DUF2071 FAMILY PROTEIN"/>
    <property type="match status" value="1"/>
</dbReference>
<keyword evidence="2" id="KW-1185">Reference proteome</keyword>
<dbReference type="PANTHER" id="PTHR39186:SF1">
    <property type="entry name" value="DUF2071 DOMAIN-CONTAINING PROTEIN"/>
    <property type="match status" value="1"/>
</dbReference>
<dbReference type="EMBL" id="CP036434">
    <property type="protein sequence ID" value="QDV09366.1"/>
    <property type="molecule type" value="Genomic_DNA"/>
</dbReference>
<dbReference type="Proteomes" id="UP000320390">
    <property type="component" value="Chromosome"/>
</dbReference>
<dbReference type="AlphaFoldDB" id="A0A518EZ59"/>
<sequence length="239" mass="26854">MPVELLRPRIPAELEIDTFEGQAWVGVVPFEMQAVRFRFLPPLPTAHRFPELNLRTYVRHRGRSGETPGVWFFSLDASSALTVLGARATFSLPYMHARMAMNEPLTAGSWIQYRSERTHRGEPPARFEGRYRPSGPAVTSQRGTLEHFLTERYALFAQAGYGVPRKLLGGALRSPLLRGDIQHAHWPLQPAEAEIERCDIFRLIGLDEPPAGEPLAHYAESIPVRAFRPVPAGDARRAP</sequence>
<evidence type="ECO:0000313" key="2">
    <source>
        <dbReference type="Proteomes" id="UP000320390"/>
    </source>
</evidence>
<protein>
    <recommendedName>
        <fullName evidence="3">DUF2071 domain-containing protein</fullName>
    </recommendedName>
</protein>
<dbReference type="InterPro" id="IPR018644">
    <property type="entry name" value="DUF2071"/>
</dbReference>
<evidence type="ECO:0008006" key="3">
    <source>
        <dbReference type="Google" id="ProtNLM"/>
    </source>
</evidence>
<reference evidence="1 2" key="1">
    <citation type="submission" date="2019-02" db="EMBL/GenBank/DDBJ databases">
        <title>Deep-cultivation of Planctomycetes and their phenomic and genomic characterization uncovers novel biology.</title>
        <authorList>
            <person name="Wiegand S."/>
            <person name="Jogler M."/>
            <person name="Boedeker C."/>
            <person name="Pinto D."/>
            <person name="Vollmers J."/>
            <person name="Rivas-Marin E."/>
            <person name="Kohn T."/>
            <person name="Peeters S.H."/>
            <person name="Heuer A."/>
            <person name="Rast P."/>
            <person name="Oberbeckmann S."/>
            <person name="Bunk B."/>
            <person name="Jeske O."/>
            <person name="Meyerdierks A."/>
            <person name="Storesund J.E."/>
            <person name="Kallscheuer N."/>
            <person name="Luecker S."/>
            <person name="Lage O.M."/>
            <person name="Pohl T."/>
            <person name="Merkel B.J."/>
            <person name="Hornburger P."/>
            <person name="Mueller R.-W."/>
            <person name="Bruemmer F."/>
            <person name="Labrenz M."/>
            <person name="Spormann A.M."/>
            <person name="Op den Camp H."/>
            <person name="Overmann J."/>
            <person name="Amann R."/>
            <person name="Jetten M.S.M."/>
            <person name="Mascher T."/>
            <person name="Medema M.H."/>
            <person name="Devos D.P."/>
            <person name="Kaster A.-K."/>
            <person name="Ovreas L."/>
            <person name="Rohde M."/>
            <person name="Galperin M.Y."/>
            <person name="Jogler C."/>
        </authorList>
    </citation>
    <scope>NUCLEOTIDE SEQUENCE [LARGE SCALE GENOMIC DNA]</scope>
    <source>
        <strain evidence="1 2">Poly30</strain>
    </source>
</reference>
<organism evidence="1 2">
    <name type="scientific">Saltatorellus ferox</name>
    <dbReference type="NCBI Taxonomy" id="2528018"/>
    <lineage>
        <taxon>Bacteria</taxon>
        <taxon>Pseudomonadati</taxon>
        <taxon>Planctomycetota</taxon>
        <taxon>Planctomycetia</taxon>
        <taxon>Planctomycetia incertae sedis</taxon>
        <taxon>Saltatorellus</taxon>
    </lineage>
</organism>
<gene>
    <name evidence="1" type="ORF">Poly30_49240</name>
</gene>
<evidence type="ECO:0000313" key="1">
    <source>
        <dbReference type="EMBL" id="QDV09366.1"/>
    </source>
</evidence>
<accession>A0A518EZ59</accession>
<name>A0A518EZ59_9BACT</name>
<proteinExistence type="predicted"/>
<dbReference type="Pfam" id="PF09844">
    <property type="entry name" value="DUF2071"/>
    <property type="match status" value="1"/>
</dbReference>
<dbReference type="InterPro" id="IPR023375">
    <property type="entry name" value="ADC_dom_sf"/>
</dbReference>